<accession>A0AAD8Y730</accession>
<dbReference type="EMBL" id="JATAAI010000016">
    <property type="protein sequence ID" value="KAK1740224.1"/>
    <property type="molecule type" value="Genomic_DNA"/>
</dbReference>
<feature type="transmembrane region" description="Helical" evidence="5">
    <location>
        <begin position="650"/>
        <end position="670"/>
    </location>
</feature>
<proteinExistence type="inferred from homology"/>
<keyword evidence="8" id="KW-1185">Reference proteome</keyword>
<feature type="region of interest" description="Disordered" evidence="4">
    <location>
        <begin position="676"/>
        <end position="700"/>
    </location>
</feature>
<dbReference type="InterPro" id="IPR039417">
    <property type="entry name" value="Peptidase_C1A_papain-like"/>
</dbReference>
<dbReference type="PRINTS" id="PR00705">
    <property type="entry name" value="PAPAIN"/>
</dbReference>
<dbReference type="Gene3D" id="1.10.287.2250">
    <property type="match status" value="1"/>
</dbReference>
<dbReference type="InterPro" id="IPR000169">
    <property type="entry name" value="Pept_cys_AS"/>
</dbReference>
<dbReference type="PANTHER" id="PTHR12411">
    <property type="entry name" value="CYSTEINE PROTEASE FAMILY C1-RELATED"/>
    <property type="match status" value="1"/>
</dbReference>
<evidence type="ECO:0000259" key="6">
    <source>
        <dbReference type="SMART" id="SM00645"/>
    </source>
</evidence>
<evidence type="ECO:0000256" key="1">
    <source>
        <dbReference type="ARBA" id="ARBA00008455"/>
    </source>
</evidence>
<dbReference type="SMART" id="SM00645">
    <property type="entry name" value="Pept_C1"/>
    <property type="match status" value="1"/>
</dbReference>
<evidence type="ECO:0000313" key="8">
    <source>
        <dbReference type="Proteomes" id="UP001224775"/>
    </source>
</evidence>
<keyword evidence="5" id="KW-0472">Membrane</keyword>
<comment type="caution">
    <text evidence="7">The sequence shown here is derived from an EMBL/GenBank/DDBJ whole genome shotgun (WGS) entry which is preliminary data.</text>
</comment>
<dbReference type="GO" id="GO:0006508">
    <property type="term" value="P:proteolysis"/>
    <property type="evidence" value="ECO:0007669"/>
    <property type="project" value="UniProtKB-KW"/>
</dbReference>
<dbReference type="InterPro" id="IPR025660">
    <property type="entry name" value="Pept_his_AS"/>
</dbReference>
<keyword evidence="5" id="KW-0812">Transmembrane</keyword>
<feature type="compositionally biased region" description="Basic residues" evidence="4">
    <location>
        <begin position="676"/>
        <end position="686"/>
    </location>
</feature>
<keyword evidence="5" id="KW-1133">Transmembrane helix</keyword>
<evidence type="ECO:0000313" key="7">
    <source>
        <dbReference type="EMBL" id="KAK1740224.1"/>
    </source>
</evidence>
<evidence type="ECO:0000256" key="3">
    <source>
        <dbReference type="ARBA" id="ARBA00023157"/>
    </source>
</evidence>
<evidence type="ECO:0000256" key="5">
    <source>
        <dbReference type="SAM" id="Phobius"/>
    </source>
</evidence>
<dbReference type="SUPFAM" id="SSF54001">
    <property type="entry name" value="Cysteine proteinases"/>
    <property type="match status" value="1"/>
</dbReference>
<keyword evidence="7" id="KW-0645">Protease</keyword>
<dbReference type="InterPro" id="IPR038765">
    <property type="entry name" value="Papain-like_cys_pep_sf"/>
</dbReference>
<dbReference type="EC" id="3.4.22.-" evidence="7"/>
<dbReference type="Pfam" id="PF00112">
    <property type="entry name" value="Peptidase_C1"/>
    <property type="match status" value="2"/>
</dbReference>
<sequence length="700" mass="78355">MPHPHETPFTYDNSLVASCATSPLTRSLILSRQEGVHDGIFSPSQYENPLHHHHGNTSDCLTLLQQHASHYHRPDLSSTERRFWNLWADVNKDVSETNDTMIDMSTRHEAFLHNIMFIHQHNNDETMNHKVALNRFSDVPLTDFPQVSQQQQRPLDEEQHDSTQHPLMVNFDDPMFLHLNDDEVVMEVGSKIQRRQKEHPTSFVGSMLQTIKESWWWIGGGQLSSKHSSSSSHSKRQKKAKRDDKKKSGDSFLIDKQNELGGLESNQNVNDGDGDIDDPYKIYLNWATTDNPDGVAVVHPPVDQGICGSCWAISALGTMESSVARNMAYIGYETAYNEAVKTTSAKRHLGDQEVVESDATAKEVDAGLEDSLTLAVLAAQQVERKSIDMADLSVQELLDCDTRYDQGCAGGNPLLAFYFLHKYGVTSTKNYPYVGTQNTCNLYKVDQPIATVETWGILTEDHENNLEKVVRYIGPVAVGLGAYDPAFLSYSGGVFTSIEGSRCNHLVADHAMLIVGYGEEEAKDGTKLKYWICRNSWGAGWGEQGYVKMARIGGKKGERGICGISRSPSVALGGMFTRNAILDLDENDLKSAYFGKRHAAGEEDNESTIAKASEQIRSIIHQIRIRLGLMQKGIMMSTLSGNEKNESNRVVLFSIGMGLIMVGILISYTLHRRSRRSDRRQRRSLQRARTEIHSQLQHAS</sequence>
<evidence type="ECO:0000256" key="2">
    <source>
        <dbReference type="ARBA" id="ARBA00023145"/>
    </source>
</evidence>
<dbReference type="AlphaFoldDB" id="A0AAD8Y730"/>
<feature type="domain" description="Peptidase C1A papain C-terminal" evidence="6">
    <location>
        <begin position="282"/>
        <end position="572"/>
    </location>
</feature>
<dbReference type="GO" id="GO:0008234">
    <property type="term" value="F:cysteine-type peptidase activity"/>
    <property type="evidence" value="ECO:0007669"/>
    <property type="project" value="InterPro"/>
</dbReference>
<dbReference type="CDD" id="cd02248">
    <property type="entry name" value="Peptidase_C1A"/>
    <property type="match status" value="1"/>
</dbReference>
<reference evidence="7" key="1">
    <citation type="submission" date="2023-06" db="EMBL/GenBank/DDBJ databases">
        <title>Survivors Of The Sea: Transcriptome response of Skeletonema marinoi to long-term dormancy.</title>
        <authorList>
            <person name="Pinder M.I.M."/>
            <person name="Kourtchenko O."/>
            <person name="Robertson E.K."/>
            <person name="Larsson T."/>
            <person name="Maumus F."/>
            <person name="Osuna-Cruz C.M."/>
            <person name="Vancaester E."/>
            <person name="Stenow R."/>
            <person name="Vandepoele K."/>
            <person name="Ploug H."/>
            <person name="Bruchert V."/>
            <person name="Godhe A."/>
            <person name="Topel M."/>
        </authorList>
    </citation>
    <scope>NUCLEOTIDE SEQUENCE</scope>
    <source>
        <strain evidence="7">R05AC</strain>
    </source>
</reference>
<evidence type="ECO:0000256" key="4">
    <source>
        <dbReference type="SAM" id="MobiDB-lite"/>
    </source>
</evidence>
<gene>
    <name evidence="7" type="ORF">QTG54_009174</name>
</gene>
<keyword evidence="7" id="KW-0378">Hydrolase</keyword>
<keyword evidence="3" id="KW-1015">Disulfide bond</keyword>
<dbReference type="Proteomes" id="UP001224775">
    <property type="component" value="Unassembled WGS sequence"/>
</dbReference>
<keyword evidence="2" id="KW-0865">Zymogen</keyword>
<dbReference type="PROSITE" id="PS00640">
    <property type="entry name" value="THIOL_PROTEASE_ASN"/>
    <property type="match status" value="1"/>
</dbReference>
<dbReference type="Gene3D" id="3.90.70.10">
    <property type="entry name" value="Cysteine proteinases"/>
    <property type="match status" value="1"/>
</dbReference>
<organism evidence="7 8">
    <name type="scientific">Skeletonema marinoi</name>
    <dbReference type="NCBI Taxonomy" id="267567"/>
    <lineage>
        <taxon>Eukaryota</taxon>
        <taxon>Sar</taxon>
        <taxon>Stramenopiles</taxon>
        <taxon>Ochrophyta</taxon>
        <taxon>Bacillariophyta</taxon>
        <taxon>Coscinodiscophyceae</taxon>
        <taxon>Thalassiosirophycidae</taxon>
        <taxon>Thalassiosirales</taxon>
        <taxon>Skeletonemataceae</taxon>
        <taxon>Skeletonema</taxon>
        <taxon>Skeletonema marinoi-dohrnii complex</taxon>
    </lineage>
</organism>
<dbReference type="PROSITE" id="PS00639">
    <property type="entry name" value="THIOL_PROTEASE_HIS"/>
    <property type="match status" value="1"/>
</dbReference>
<dbReference type="InterPro" id="IPR000668">
    <property type="entry name" value="Peptidase_C1A_C"/>
</dbReference>
<dbReference type="PROSITE" id="PS00139">
    <property type="entry name" value="THIOL_PROTEASE_CYS"/>
    <property type="match status" value="1"/>
</dbReference>
<feature type="region of interest" description="Disordered" evidence="4">
    <location>
        <begin position="223"/>
        <end position="274"/>
    </location>
</feature>
<dbReference type="InterPro" id="IPR013128">
    <property type="entry name" value="Peptidase_C1A"/>
</dbReference>
<comment type="similarity">
    <text evidence="1">Belongs to the peptidase C1 family.</text>
</comment>
<protein>
    <submittedName>
        <fullName evidence="7">Papain family cysteine protease</fullName>
        <ecNumber evidence="7">3.4.22.-</ecNumber>
    </submittedName>
</protein>
<name>A0AAD8Y730_9STRA</name>
<dbReference type="InterPro" id="IPR025661">
    <property type="entry name" value="Pept_asp_AS"/>
</dbReference>